<sequence length="97" mass="10985">MDKKKRHGNLELPVSYRFPSKCFWYGMGSSMAPYPNARIIVKMNVDTVATSNLGDLATVGLYRDTDSTWLFGLTGKLRHGHITKAELYAFYNDLHLA</sequence>
<name>A0A9D3ZUT7_9ROSI</name>
<dbReference type="AlphaFoldDB" id="A0A9D3ZUT7"/>
<protein>
    <submittedName>
        <fullName evidence="1">Uncharacterized protein</fullName>
    </submittedName>
</protein>
<dbReference type="EMBL" id="JAIQCV010000009">
    <property type="protein sequence ID" value="KAH1067551.1"/>
    <property type="molecule type" value="Genomic_DNA"/>
</dbReference>
<comment type="caution">
    <text evidence="1">The sequence shown here is derived from an EMBL/GenBank/DDBJ whole genome shotgun (WGS) entry which is preliminary data.</text>
</comment>
<organism evidence="1 2">
    <name type="scientific">Gossypium stocksii</name>
    <dbReference type="NCBI Taxonomy" id="47602"/>
    <lineage>
        <taxon>Eukaryota</taxon>
        <taxon>Viridiplantae</taxon>
        <taxon>Streptophyta</taxon>
        <taxon>Embryophyta</taxon>
        <taxon>Tracheophyta</taxon>
        <taxon>Spermatophyta</taxon>
        <taxon>Magnoliopsida</taxon>
        <taxon>eudicotyledons</taxon>
        <taxon>Gunneridae</taxon>
        <taxon>Pentapetalae</taxon>
        <taxon>rosids</taxon>
        <taxon>malvids</taxon>
        <taxon>Malvales</taxon>
        <taxon>Malvaceae</taxon>
        <taxon>Malvoideae</taxon>
        <taxon>Gossypium</taxon>
    </lineage>
</organism>
<accession>A0A9D3ZUT7</accession>
<proteinExistence type="predicted"/>
<keyword evidence="2" id="KW-1185">Reference proteome</keyword>
<reference evidence="1 2" key="1">
    <citation type="journal article" date="2021" name="Plant Biotechnol. J.">
        <title>Multi-omics assisted identification of the key and species-specific regulatory components of drought-tolerant mechanisms in Gossypium stocksii.</title>
        <authorList>
            <person name="Yu D."/>
            <person name="Ke L."/>
            <person name="Zhang D."/>
            <person name="Wu Y."/>
            <person name="Sun Y."/>
            <person name="Mei J."/>
            <person name="Sun J."/>
            <person name="Sun Y."/>
        </authorList>
    </citation>
    <scope>NUCLEOTIDE SEQUENCE [LARGE SCALE GENOMIC DNA]</scope>
    <source>
        <strain evidence="2">cv. E1</strain>
        <tissue evidence="1">Leaf</tissue>
    </source>
</reference>
<dbReference type="Proteomes" id="UP000828251">
    <property type="component" value="Unassembled WGS sequence"/>
</dbReference>
<evidence type="ECO:0000313" key="1">
    <source>
        <dbReference type="EMBL" id="KAH1067551.1"/>
    </source>
</evidence>
<evidence type="ECO:0000313" key="2">
    <source>
        <dbReference type="Proteomes" id="UP000828251"/>
    </source>
</evidence>
<gene>
    <name evidence="1" type="ORF">J1N35_032538</name>
</gene>